<reference evidence="3 4" key="1">
    <citation type="submission" date="2020-08" db="EMBL/GenBank/DDBJ databases">
        <authorList>
            <person name="Koutsovoulos G."/>
            <person name="Danchin GJ E."/>
        </authorList>
    </citation>
    <scope>NUCLEOTIDE SEQUENCE [LARGE SCALE GENOMIC DNA]</scope>
</reference>
<protein>
    <submittedName>
        <fullName evidence="3">Uncharacterized protein</fullName>
    </submittedName>
</protein>
<dbReference type="InterPro" id="IPR016024">
    <property type="entry name" value="ARM-type_fold"/>
</dbReference>
<dbReference type="PANTHER" id="PTHR48287:SF1">
    <property type="entry name" value="ARM REPEAT SUPERFAMILY PROTEIN"/>
    <property type="match status" value="1"/>
</dbReference>
<keyword evidence="2" id="KW-0812">Transmembrane</keyword>
<sequence length="629" mass="72727">MFYYLLSNIWYKNDFIVIISLNYFYIFNFNHLIVFEVFIVMAKFRLRVRGSKAFKPSNGSSSSNSKVTKHRSVAKSKRLIDISSLGSMNDGLKTIEDDDDKAFDEHLPIHQMSLKENVRQRSEEITLRSIEHSKVPLESLNQTRFSKHDQLLWKMLPSSILFSCSRDYRTILPMFVPVLGAALNEPEYCCISLASIRAALQIDKENDLKIMKRYAKNFFPILFSIYTNGVEDLFAENKPITKVDPNAVHQSTLATIRLYMHTIPKSLLKQYIALASTKLNDQEIISEQKILLVDILTAMCIAADVDDLQTIFNSIKPWFDSHERPQKKAYRLLAQIYHRINEDDLKSFFANNKPFLKEIICSGYEKIQCCSLPWRLAIFRNVLSSINVFDELVEFCDLIYNEILVHLNNVNSKSTRQQSANCLTEMIEKLLRLWSTEENSYKPNPLDTYFCRLFVTVKKCSKDNINKLCCALIALNILTRKHLRNLSSTTLVTQLIGCVSEVLDSVKEASVRLLAIRLMRTACSKMQPFIFNQFKNIILTAVFSQPIDSSTVRTRKANSLLLDQLIDILGIEELFSFVRSSANSTAIWIKMLKNSDKMRRRKHRRKTMGKNRSYSGIKKFTTKSFNRKT</sequence>
<keyword evidence="2" id="KW-0472">Membrane</keyword>
<name>A0A6V7X1R9_MELEN</name>
<evidence type="ECO:0000313" key="4">
    <source>
        <dbReference type="Proteomes" id="UP000580250"/>
    </source>
</evidence>
<keyword evidence="2" id="KW-1133">Transmembrane helix</keyword>
<dbReference type="EMBL" id="CAJEWN010001016">
    <property type="protein sequence ID" value="CAD2193256.1"/>
    <property type="molecule type" value="Genomic_DNA"/>
</dbReference>
<evidence type="ECO:0000256" key="2">
    <source>
        <dbReference type="SAM" id="Phobius"/>
    </source>
</evidence>
<evidence type="ECO:0000313" key="3">
    <source>
        <dbReference type="EMBL" id="CAD2193256.1"/>
    </source>
</evidence>
<evidence type="ECO:0000256" key="1">
    <source>
        <dbReference type="SAM" id="MobiDB-lite"/>
    </source>
</evidence>
<organism evidence="3 4">
    <name type="scientific">Meloidogyne enterolobii</name>
    <name type="common">Root-knot nematode worm</name>
    <name type="synonym">Meloidogyne mayaguensis</name>
    <dbReference type="NCBI Taxonomy" id="390850"/>
    <lineage>
        <taxon>Eukaryota</taxon>
        <taxon>Metazoa</taxon>
        <taxon>Ecdysozoa</taxon>
        <taxon>Nematoda</taxon>
        <taxon>Chromadorea</taxon>
        <taxon>Rhabditida</taxon>
        <taxon>Tylenchina</taxon>
        <taxon>Tylenchomorpha</taxon>
        <taxon>Tylenchoidea</taxon>
        <taxon>Meloidogynidae</taxon>
        <taxon>Meloidogyninae</taxon>
        <taxon>Meloidogyne</taxon>
    </lineage>
</organism>
<accession>A0A6V7X1R9</accession>
<comment type="caution">
    <text evidence="3">The sequence shown here is derived from an EMBL/GenBank/DDBJ whole genome shotgun (WGS) entry which is preliminary data.</text>
</comment>
<dbReference type="AlphaFoldDB" id="A0A6V7X1R9"/>
<feature type="transmembrane region" description="Helical" evidence="2">
    <location>
        <begin position="15"/>
        <end position="42"/>
    </location>
</feature>
<dbReference type="PANTHER" id="PTHR48287">
    <property type="entry name" value="ARM REPEAT SUPERFAMILY PROTEIN"/>
    <property type="match status" value="1"/>
</dbReference>
<feature type="compositionally biased region" description="Low complexity" evidence="1">
    <location>
        <begin position="54"/>
        <end position="66"/>
    </location>
</feature>
<proteinExistence type="predicted"/>
<feature type="region of interest" description="Disordered" evidence="1">
    <location>
        <begin position="54"/>
        <end position="75"/>
    </location>
</feature>
<dbReference type="OrthoDB" id="2192888at2759"/>
<dbReference type="SUPFAM" id="SSF48371">
    <property type="entry name" value="ARM repeat"/>
    <property type="match status" value="1"/>
</dbReference>
<dbReference type="InterPro" id="IPR052087">
    <property type="entry name" value="RRP12"/>
</dbReference>
<dbReference type="Proteomes" id="UP000580250">
    <property type="component" value="Unassembled WGS sequence"/>
</dbReference>
<gene>
    <name evidence="3" type="ORF">MENT_LOCUS46191</name>
</gene>